<evidence type="ECO:0000313" key="2">
    <source>
        <dbReference type="EMBL" id="RMN98690.1"/>
    </source>
</evidence>
<reference evidence="2 3" key="1">
    <citation type="submission" date="2018-08" db="EMBL/GenBank/DDBJ databases">
        <title>Recombination of ecologically and evolutionarily significant loci maintains genetic cohesion in the Pseudomonas syringae species complex.</title>
        <authorList>
            <person name="Dillon M."/>
            <person name="Thakur S."/>
            <person name="Almeida R.N.D."/>
            <person name="Weir B.S."/>
            <person name="Guttman D.S."/>
        </authorList>
    </citation>
    <scope>NUCLEOTIDE SEQUENCE [LARGE SCALE GENOMIC DNA]</scope>
    <source>
        <strain evidence="2 3">1089_5</strain>
    </source>
</reference>
<accession>A0A3M3RQH4</accession>
<name>A0A3M3RQH4_9PSED</name>
<gene>
    <name evidence="2" type="ORF">ALQ49_101108</name>
</gene>
<organism evidence="2 3">
    <name type="scientific">Pseudomonas syringae pv. apii</name>
    <dbReference type="NCBI Taxonomy" id="81036"/>
    <lineage>
        <taxon>Bacteria</taxon>
        <taxon>Pseudomonadati</taxon>
        <taxon>Pseudomonadota</taxon>
        <taxon>Gammaproteobacteria</taxon>
        <taxon>Pseudomonadales</taxon>
        <taxon>Pseudomonadaceae</taxon>
        <taxon>Pseudomonas</taxon>
    </lineage>
</organism>
<keyword evidence="1" id="KW-0732">Signal</keyword>
<protein>
    <submittedName>
        <fullName evidence="2">Putative exported protein</fullName>
    </submittedName>
</protein>
<feature type="chain" id="PRO_5018166813" evidence="1">
    <location>
        <begin position="25"/>
        <end position="240"/>
    </location>
</feature>
<evidence type="ECO:0000256" key="1">
    <source>
        <dbReference type="SAM" id="SignalP"/>
    </source>
</evidence>
<proteinExistence type="predicted"/>
<dbReference type="InterPro" id="IPR022293">
    <property type="entry name" value="Integrating-conj_element"/>
</dbReference>
<dbReference type="AlphaFoldDB" id="A0A3M3RQH4"/>
<comment type="caution">
    <text evidence="2">The sequence shown here is derived from an EMBL/GenBank/DDBJ whole genome shotgun (WGS) entry which is preliminary data.</text>
</comment>
<dbReference type="Proteomes" id="UP000278062">
    <property type="component" value="Unassembled WGS sequence"/>
</dbReference>
<feature type="signal peptide" evidence="1">
    <location>
        <begin position="1"/>
        <end position="24"/>
    </location>
</feature>
<dbReference type="EMBL" id="RBPL01000051">
    <property type="protein sequence ID" value="RMN98690.1"/>
    <property type="molecule type" value="Genomic_DNA"/>
</dbReference>
<sequence length="240" mass="26478">MMNRAQLPTVVCLVSLLGTGAAMGNPMTTPSRIQDTQSAPLGRAHSEQAASWGLTVQEWTRFEQIQAGPRGFWSPNLDPLTALGVEAETDQERQRYAELQVALEAKRAERELAYQNAYTAAWAKLFPGLLPIQGMASPSPTSSAVAPRSALFVEDQCPACTAEAQRLQSSDTAFDIYLVGSQGEDERVRRWAREADIDPAKVQRRQITLNHDRGRWFSLGAPGPLPATFQQVNGQWQRLD</sequence>
<dbReference type="NCBIfam" id="TIGR03759">
    <property type="entry name" value="conj_TIGR03759"/>
    <property type="match status" value="1"/>
</dbReference>
<evidence type="ECO:0000313" key="3">
    <source>
        <dbReference type="Proteomes" id="UP000278062"/>
    </source>
</evidence>